<dbReference type="Proteomes" id="UP000314294">
    <property type="component" value="Unassembled WGS sequence"/>
</dbReference>
<organism evidence="2 3">
    <name type="scientific">Liparis tanakae</name>
    <name type="common">Tanaka's snailfish</name>
    <dbReference type="NCBI Taxonomy" id="230148"/>
    <lineage>
        <taxon>Eukaryota</taxon>
        <taxon>Metazoa</taxon>
        <taxon>Chordata</taxon>
        <taxon>Craniata</taxon>
        <taxon>Vertebrata</taxon>
        <taxon>Euteleostomi</taxon>
        <taxon>Actinopterygii</taxon>
        <taxon>Neopterygii</taxon>
        <taxon>Teleostei</taxon>
        <taxon>Neoteleostei</taxon>
        <taxon>Acanthomorphata</taxon>
        <taxon>Eupercaria</taxon>
        <taxon>Perciformes</taxon>
        <taxon>Cottioidei</taxon>
        <taxon>Cottales</taxon>
        <taxon>Liparidae</taxon>
        <taxon>Liparis</taxon>
    </lineage>
</organism>
<reference evidence="2 3" key="1">
    <citation type="submission" date="2019-03" db="EMBL/GenBank/DDBJ databases">
        <title>First draft genome of Liparis tanakae, snailfish: a comprehensive survey of snailfish specific genes.</title>
        <authorList>
            <person name="Kim W."/>
            <person name="Song I."/>
            <person name="Jeong J.-H."/>
            <person name="Kim D."/>
            <person name="Kim S."/>
            <person name="Ryu S."/>
            <person name="Song J.Y."/>
            <person name="Lee S.K."/>
        </authorList>
    </citation>
    <scope>NUCLEOTIDE SEQUENCE [LARGE SCALE GENOMIC DNA]</scope>
    <source>
        <tissue evidence="2">Muscle</tissue>
    </source>
</reference>
<protein>
    <submittedName>
        <fullName evidence="2">Uncharacterized protein</fullName>
    </submittedName>
</protein>
<gene>
    <name evidence="2" type="ORF">EYF80_018320</name>
</gene>
<evidence type="ECO:0000313" key="3">
    <source>
        <dbReference type="Proteomes" id="UP000314294"/>
    </source>
</evidence>
<evidence type="ECO:0000313" key="2">
    <source>
        <dbReference type="EMBL" id="TNN71486.1"/>
    </source>
</evidence>
<comment type="caution">
    <text evidence="2">The sequence shown here is derived from an EMBL/GenBank/DDBJ whole genome shotgun (WGS) entry which is preliminary data.</text>
</comment>
<accession>A0A4Z2I0C2</accession>
<evidence type="ECO:0000256" key="1">
    <source>
        <dbReference type="SAM" id="MobiDB-lite"/>
    </source>
</evidence>
<sequence length="105" mass="11224">MTPSTGVSENGSNVLSDRRMKSGFSSRVLFIMTGVFTSADLPTYEISGISSKVGALGDVREPRDGGEGETNDCGGLRAVKSGPRRLSRQSGCGRRRPPLMRCDEL</sequence>
<dbReference type="AlphaFoldDB" id="A0A4Z2I0C2"/>
<name>A0A4Z2I0C2_9TELE</name>
<feature type="region of interest" description="Disordered" evidence="1">
    <location>
        <begin position="57"/>
        <end position="105"/>
    </location>
</feature>
<proteinExistence type="predicted"/>
<keyword evidence="3" id="KW-1185">Reference proteome</keyword>
<feature type="compositionally biased region" description="Basic residues" evidence="1">
    <location>
        <begin position="82"/>
        <end position="98"/>
    </location>
</feature>
<dbReference type="EMBL" id="SRLO01000149">
    <property type="protein sequence ID" value="TNN71486.1"/>
    <property type="molecule type" value="Genomic_DNA"/>
</dbReference>